<organism evidence="2 3">
    <name type="scientific">Candidimonas humi</name>
    <dbReference type="NCBI Taxonomy" id="683355"/>
    <lineage>
        <taxon>Bacteria</taxon>
        <taxon>Pseudomonadati</taxon>
        <taxon>Pseudomonadota</taxon>
        <taxon>Betaproteobacteria</taxon>
        <taxon>Burkholderiales</taxon>
        <taxon>Alcaligenaceae</taxon>
        <taxon>Candidimonas</taxon>
    </lineage>
</organism>
<name>A0ABV8P047_9BURK</name>
<comment type="caution">
    <text evidence="2">The sequence shown here is derived from an EMBL/GenBank/DDBJ whole genome shotgun (WGS) entry which is preliminary data.</text>
</comment>
<feature type="region of interest" description="Disordered" evidence="1">
    <location>
        <begin position="39"/>
        <end position="59"/>
    </location>
</feature>
<evidence type="ECO:0000313" key="3">
    <source>
        <dbReference type="Proteomes" id="UP001595848"/>
    </source>
</evidence>
<keyword evidence="3" id="KW-1185">Reference proteome</keyword>
<gene>
    <name evidence="2" type="ORF">ACFOY1_16550</name>
</gene>
<dbReference type="EMBL" id="JBHSBV010000006">
    <property type="protein sequence ID" value="MFC4202564.1"/>
    <property type="molecule type" value="Genomic_DNA"/>
</dbReference>
<protein>
    <recommendedName>
        <fullName evidence="4">Lipoprotein</fullName>
    </recommendedName>
</protein>
<proteinExistence type="predicted"/>
<evidence type="ECO:0000256" key="1">
    <source>
        <dbReference type="SAM" id="MobiDB-lite"/>
    </source>
</evidence>
<dbReference type="PROSITE" id="PS51257">
    <property type="entry name" value="PROKAR_LIPOPROTEIN"/>
    <property type="match status" value="1"/>
</dbReference>
<accession>A0ABV8P047</accession>
<dbReference type="Proteomes" id="UP001595848">
    <property type="component" value="Unassembled WGS sequence"/>
</dbReference>
<evidence type="ECO:0000313" key="2">
    <source>
        <dbReference type="EMBL" id="MFC4202564.1"/>
    </source>
</evidence>
<dbReference type="RefSeq" id="WP_217964663.1">
    <property type="nucleotide sequence ID" value="NZ_JAHTBN010000004.1"/>
</dbReference>
<reference evidence="3" key="1">
    <citation type="journal article" date="2019" name="Int. J. Syst. Evol. Microbiol.">
        <title>The Global Catalogue of Microorganisms (GCM) 10K type strain sequencing project: providing services to taxonomists for standard genome sequencing and annotation.</title>
        <authorList>
            <consortium name="The Broad Institute Genomics Platform"/>
            <consortium name="The Broad Institute Genome Sequencing Center for Infectious Disease"/>
            <person name="Wu L."/>
            <person name="Ma J."/>
        </authorList>
    </citation>
    <scope>NUCLEOTIDE SEQUENCE [LARGE SCALE GENOMIC DNA]</scope>
    <source>
        <strain evidence="3">LMG 24813</strain>
    </source>
</reference>
<evidence type="ECO:0008006" key="4">
    <source>
        <dbReference type="Google" id="ProtNLM"/>
    </source>
</evidence>
<sequence>MIRIFILALSALALSGCIVDGHRGRGGYDHGHDNDRGHYSCPPGGCGHNPGDNNGNWHR</sequence>